<dbReference type="Proteomes" id="UP000292340">
    <property type="component" value="Unassembled WGS sequence"/>
</dbReference>
<reference evidence="1" key="2">
    <citation type="journal article" date="2019" name="bioRxiv">
        <title>Genomics, evolutionary history and diagnostics of the Alternaria alternata species group including apple and Asian pear pathotypes.</title>
        <authorList>
            <person name="Armitage A.D."/>
            <person name="Cockerton H.M."/>
            <person name="Sreenivasaprasad S."/>
            <person name="Woodhall J.W."/>
            <person name="Lane C.R."/>
            <person name="Harrison R.J."/>
            <person name="Clarkson J.P."/>
        </authorList>
    </citation>
    <scope>NUCLEOTIDE SEQUENCE</scope>
    <source>
        <strain evidence="1">FERA 1164</strain>
    </source>
</reference>
<gene>
    <name evidence="1" type="ORF">AA0115_g2913</name>
</gene>
<dbReference type="AlphaFoldDB" id="A0AB37WRC4"/>
<protein>
    <submittedName>
        <fullName evidence="1">Uncharacterized protein</fullName>
    </submittedName>
</protein>
<reference evidence="1" key="1">
    <citation type="submission" date="2017-10" db="EMBL/GenBank/DDBJ databases">
        <authorList>
            <person name="Armitage A.D."/>
            <person name="Barbara D.J."/>
            <person name="Woodhall J.W."/>
            <person name="Sreenivasaprasad S."/>
            <person name="Lane C.R."/>
            <person name="Clarkson J.P."/>
            <person name="Harrison R.J."/>
        </authorList>
    </citation>
    <scope>NUCLEOTIDE SEQUENCE</scope>
    <source>
        <strain evidence="1">FERA 1164</strain>
    </source>
</reference>
<sequence length="123" mass="13076">MPFVSNNGDLTFAPEYAARYLFAGRDRMDSWVMIDSLAGIDCSSGALMEKGGDVCGVDCSAVDCCGGDEFGATVCAEDRGTENCEIPYFAINSAQSAVYNSAENMKGWFTTDVDGLDFSTDGI</sequence>
<dbReference type="EMBL" id="PDXB01000005">
    <property type="protein sequence ID" value="RYN34366.1"/>
    <property type="molecule type" value="Genomic_DNA"/>
</dbReference>
<name>A0AB37WRC4_9PLEO</name>
<evidence type="ECO:0000313" key="2">
    <source>
        <dbReference type="Proteomes" id="UP000292340"/>
    </source>
</evidence>
<proteinExistence type="predicted"/>
<comment type="caution">
    <text evidence="1">The sequence shown here is derived from an EMBL/GenBank/DDBJ whole genome shotgun (WGS) entry which is preliminary data.</text>
</comment>
<organism evidence="1 2">
    <name type="scientific">Alternaria tenuissima</name>
    <dbReference type="NCBI Taxonomy" id="119927"/>
    <lineage>
        <taxon>Eukaryota</taxon>
        <taxon>Fungi</taxon>
        <taxon>Dikarya</taxon>
        <taxon>Ascomycota</taxon>
        <taxon>Pezizomycotina</taxon>
        <taxon>Dothideomycetes</taxon>
        <taxon>Pleosporomycetidae</taxon>
        <taxon>Pleosporales</taxon>
        <taxon>Pleosporineae</taxon>
        <taxon>Pleosporaceae</taxon>
        <taxon>Alternaria</taxon>
        <taxon>Alternaria sect. Alternaria</taxon>
        <taxon>Alternaria alternata complex</taxon>
    </lineage>
</organism>
<accession>A0AB37WRC4</accession>
<evidence type="ECO:0000313" key="1">
    <source>
        <dbReference type="EMBL" id="RYN34366.1"/>
    </source>
</evidence>